<dbReference type="GO" id="GO:0003700">
    <property type="term" value="F:DNA-binding transcription factor activity"/>
    <property type="evidence" value="ECO:0007669"/>
    <property type="project" value="InterPro"/>
</dbReference>
<comment type="caution">
    <text evidence="6">The sequence shown here is derived from an EMBL/GenBank/DDBJ whole genome shotgun (WGS) entry which is preliminary data.</text>
</comment>
<evidence type="ECO:0000259" key="5">
    <source>
        <dbReference type="PROSITE" id="PS50931"/>
    </source>
</evidence>
<keyword evidence="3 6" id="KW-0238">DNA-binding</keyword>
<evidence type="ECO:0000256" key="3">
    <source>
        <dbReference type="ARBA" id="ARBA00023125"/>
    </source>
</evidence>
<dbReference type="SUPFAM" id="SSF53850">
    <property type="entry name" value="Periplasmic binding protein-like II"/>
    <property type="match status" value="1"/>
</dbReference>
<protein>
    <submittedName>
        <fullName evidence="6">DNA-binding transcriptional LysR family regulator</fullName>
    </submittedName>
</protein>
<dbReference type="GO" id="GO:0005829">
    <property type="term" value="C:cytosol"/>
    <property type="evidence" value="ECO:0007669"/>
    <property type="project" value="TreeGrafter"/>
</dbReference>
<accession>A0A840IFH8</accession>
<evidence type="ECO:0000256" key="2">
    <source>
        <dbReference type="ARBA" id="ARBA00023015"/>
    </source>
</evidence>
<dbReference type="Pfam" id="PF00126">
    <property type="entry name" value="HTH_1"/>
    <property type="match status" value="1"/>
</dbReference>
<dbReference type="Proteomes" id="UP000585272">
    <property type="component" value="Unassembled WGS sequence"/>
</dbReference>
<proteinExistence type="inferred from homology"/>
<dbReference type="PANTHER" id="PTHR30419:SF30">
    <property type="entry name" value="LYSR FAMILY TRANSCRIPTIONAL REGULATOR"/>
    <property type="match status" value="1"/>
</dbReference>
<comment type="similarity">
    <text evidence="1">Belongs to the LysR transcriptional regulatory family.</text>
</comment>
<dbReference type="PROSITE" id="PS50931">
    <property type="entry name" value="HTH_LYSR"/>
    <property type="match status" value="1"/>
</dbReference>
<organism evidence="6 7">
    <name type="scientific">Conexibacter arvalis</name>
    <dbReference type="NCBI Taxonomy" id="912552"/>
    <lineage>
        <taxon>Bacteria</taxon>
        <taxon>Bacillati</taxon>
        <taxon>Actinomycetota</taxon>
        <taxon>Thermoleophilia</taxon>
        <taxon>Solirubrobacterales</taxon>
        <taxon>Conexibacteraceae</taxon>
        <taxon>Conexibacter</taxon>
    </lineage>
</organism>
<dbReference type="PANTHER" id="PTHR30419">
    <property type="entry name" value="HTH-TYPE TRANSCRIPTIONAL REGULATOR YBHD"/>
    <property type="match status" value="1"/>
</dbReference>
<keyword evidence="2" id="KW-0805">Transcription regulation</keyword>
<dbReference type="GO" id="GO:0003677">
    <property type="term" value="F:DNA binding"/>
    <property type="evidence" value="ECO:0007669"/>
    <property type="project" value="UniProtKB-KW"/>
</dbReference>
<dbReference type="InterPro" id="IPR005119">
    <property type="entry name" value="LysR_subst-bd"/>
</dbReference>
<dbReference type="EMBL" id="JACHNU010000003">
    <property type="protein sequence ID" value="MBB4663085.1"/>
    <property type="molecule type" value="Genomic_DNA"/>
</dbReference>
<reference evidence="6 7" key="1">
    <citation type="submission" date="2020-08" db="EMBL/GenBank/DDBJ databases">
        <title>Genomic Encyclopedia of Archaeal and Bacterial Type Strains, Phase II (KMG-II): from individual species to whole genera.</title>
        <authorList>
            <person name="Goeker M."/>
        </authorList>
    </citation>
    <scope>NUCLEOTIDE SEQUENCE [LARGE SCALE GENOMIC DNA]</scope>
    <source>
        <strain evidence="6 7">DSM 23288</strain>
    </source>
</reference>
<dbReference type="InterPro" id="IPR000847">
    <property type="entry name" value="LysR_HTH_N"/>
</dbReference>
<evidence type="ECO:0000256" key="1">
    <source>
        <dbReference type="ARBA" id="ARBA00009437"/>
    </source>
</evidence>
<feature type="domain" description="HTH lysR-type" evidence="5">
    <location>
        <begin position="2"/>
        <end position="59"/>
    </location>
</feature>
<evidence type="ECO:0000256" key="4">
    <source>
        <dbReference type="ARBA" id="ARBA00023163"/>
    </source>
</evidence>
<dbReference type="SUPFAM" id="SSF46785">
    <property type="entry name" value="Winged helix' DNA-binding domain"/>
    <property type="match status" value="1"/>
</dbReference>
<dbReference type="InterPro" id="IPR036388">
    <property type="entry name" value="WH-like_DNA-bd_sf"/>
</dbReference>
<dbReference type="Gene3D" id="3.40.190.10">
    <property type="entry name" value="Periplasmic binding protein-like II"/>
    <property type="match status" value="2"/>
</dbReference>
<evidence type="ECO:0000313" key="6">
    <source>
        <dbReference type="EMBL" id="MBB4663085.1"/>
    </source>
</evidence>
<keyword evidence="7" id="KW-1185">Reference proteome</keyword>
<gene>
    <name evidence="6" type="ORF">BDZ31_002674</name>
</gene>
<dbReference type="Pfam" id="PF03466">
    <property type="entry name" value="LysR_substrate"/>
    <property type="match status" value="1"/>
</dbReference>
<dbReference type="RefSeq" id="WP_183342808.1">
    <property type="nucleotide sequence ID" value="NZ_JACHNU010000003.1"/>
</dbReference>
<evidence type="ECO:0000313" key="7">
    <source>
        <dbReference type="Proteomes" id="UP000585272"/>
    </source>
</evidence>
<dbReference type="InterPro" id="IPR050950">
    <property type="entry name" value="HTH-type_LysR_regulators"/>
</dbReference>
<dbReference type="AlphaFoldDB" id="A0A840IFH8"/>
<dbReference type="Gene3D" id="1.10.10.10">
    <property type="entry name" value="Winged helix-like DNA-binding domain superfamily/Winged helix DNA-binding domain"/>
    <property type="match status" value="1"/>
</dbReference>
<sequence>MIDVRRLRILREVAVAGTISGAARALGYTPSAVSQQLATLARESGAELLRRRGRHVELTAEGRLLVEVAERVGAELEAAEAELAARAARPGGVVRLLAFATALRTLVPRAATTLAASAPGLELEIDEADPDDALRLLVQERADVVIAHDYDLLERRRSARVHRRELLGDELRVVGAVDDAVSPKRRAGRVGATGGRAPAAPARRAPAAAVDLAALADRRWVLPDRGSACDRVVERACAAAGFAPRVVARSSDFAAIAALAEACDAVALVPRLALEGQAEERAGRPLRAPVRRRLFAAVRDGAQRRPLESAVLDALADAAA</sequence>
<keyword evidence="4" id="KW-0804">Transcription</keyword>
<name>A0A840IFH8_9ACTN</name>
<dbReference type="InterPro" id="IPR036390">
    <property type="entry name" value="WH_DNA-bd_sf"/>
</dbReference>